<organism evidence="1 2">
    <name type="scientific">Qipengyuania pelagi</name>
    <dbReference type="NCBI Taxonomy" id="994320"/>
    <lineage>
        <taxon>Bacteria</taxon>
        <taxon>Pseudomonadati</taxon>
        <taxon>Pseudomonadota</taxon>
        <taxon>Alphaproteobacteria</taxon>
        <taxon>Sphingomonadales</taxon>
        <taxon>Erythrobacteraceae</taxon>
        <taxon>Qipengyuania</taxon>
    </lineage>
</organism>
<evidence type="ECO:0000313" key="1">
    <source>
        <dbReference type="EMBL" id="MXO54135.1"/>
    </source>
</evidence>
<dbReference type="EMBL" id="WTYD01000001">
    <property type="protein sequence ID" value="MXO54135.1"/>
    <property type="molecule type" value="Genomic_DNA"/>
</dbReference>
<dbReference type="RefSeq" id="WP_344870271.1">
    <property type="nucleotide sequence ID" value="NZ_BAABDV010000001.1"/>
</dbReference>
<evidence type="ECO:0000313" key="2">
    <source>
        <dbReference type="Proteomes" id="UP000430272"/>
    </source>
</evidence>
<dbReference type="AlphaFoldDB" id="A0A844Y7K2"/>
<dbReference type="Proteomes" id="UP000430272">
    <property type="component" value="Unassembled WGS sequence"/>
</dbReference>
<accession>A0A844Y7K2</accession>
<comment type="caution">
    <text evidence="1">The sequence shown here is derived from an EMBL/GenBank/DDBJ whole genome shotgun (WGS) entry which is preliminary data.</text>
</comment>
<gene>
    <name evidence="1" type="ORF">GRI47_08975</name>
</gene>
<name>A0A844Y7K2_9SPHN</name>
<protein>
    <submittedName>
        <fullName evidence="1">Uncharacterized protein</fullName>
    </submittedName>
</protein>
<keyword evidence="2" id="KW-1185">Reference proteome</keyword>
<sequence>MFAPTLEEVADATEQERRMLDDVSRHDRGCWAYMKAQMNRLRSVAFALADVSIGLVS</sequence>
<reference evidence="1 2" key="1">
    <citation type="submission" date="2019-12" db="EMBL/GenBank/DDBJ databases">
        <title>Genomic-based taxomic classification of the family Erythrobacteraceae.</title>
        <authorList>
            <person name="Xu L."/>
        </authorList>
    </citation>
    <scope>NUCLEOTIDE SEQUENCE [LARGE SCALE GENOMIC DNA]</scope>
    <source>
        <strain evidence="1 2">JCM 17468</strain>
    </source>
</reference>
<proteinExistence type="predicted"/>